<keyword evidence="3" id="KW-1185">Reference proteome</keyword>
<protein>
    <submittedName>
        <fullName evidence="2">Uncharacterized protein</fullName>
    </submittedName>
</protein>
<evidence type="ECO:0000313" key="2">
    <source>
        <dbReference type="EMBL" id="CAB3993127.1"/>
    </source>
</evidence>
<accession>A0A7D9DTZ0</accession>
<feature type="region of interest" description="Disordered" evidence="1">
    <location>
        <begin position="37"/>
        <end position="75"/>
    </location>
</feature>
<name>A0A7D9DTZ0_PARCT</name>
<organism evidence="2 3">
    <name type="scientific">Paramuricea clavata</name>
    <name type="common">Red gorgonian</name>
    <name type="synonym">Violescent sea-whip</name>
    <dbReference type="NCBI Taxonomy" id="317549"/>
    <lineage>
        <taxon>Eukaryota</taxon>
        <taxon>Metazoa</taxon>
        <taxon>Cnidaria</taxon>
        <taxon>Anthozoa</taxon>
        <taxon>Octocorallia</taxon>
        <taxon>Malacalcyonacea</taxon>
        <taxon>Plexauridae</taxon>
        <taxon>Paramuricea</taxon>
    </lineage>
</organism>
<dbReference type="EMBL" id="CACRXK020002191">
    <property type="protein sequence ID" value="CAB3993127.1"/>
    <property type="molecule type" value="Genomic_DNA"/>
</dbReference>
<evidence type="ECO:0000256" key="1">
    <source>
        <dbReference type="SAM" id="MobiDB-lite"/>
    </source>
</evidence>
<reference evidence="2" key="1">
    <citation type="submission" date="2020-04" db="EMBL/GenBank/DDBJ databases">
        <authorList>
            <person name="Alioto T."/>
            <person name="Alioto T."/>
            <person name="Gomez Garrido J."/>
        </authorList>
    </citation>
    <scope>NUCLEOTIDE SEQUENCE</scope>
    <source>
        <strain evidence="2">A484AB</strain>
    </source>
</reference>
<gene>
    <name evidence="2" type="ORF">PACLA_8A061361</name>
</gene>
<evidence type="ECO:0000313" key="3">
    <source>
        <dbReference type="Proteomes" id="UP001152795"/>
    </source>
</evidence>
<comment type="caution">
    <text evidence="2">The sequence shown here is derived from an EMBL/GenBank/DDBJ whole genome shotgun (WGS) entry which is preliminary data.</text>
</comment>
<proteinExistence type="predicted"/>
<sequence length="75" mass="8641">MADKPEVAQVTNEKKKVPKRVEAGKRLAAIRKLAKEKKKNSWKMNQREEMTLETKTEPDTVSIEKSRDSNIDSLE</sequence>
<dbReference type="AlphaFoldDB" id="A0A7D9DTZ0"/>
<dbReference type="Proteomes" id="UP001152795">
    <property type="component" value="Unassembled WGS sequence"/>
</dbReference>
<feature type="compositionally biased region" description="Basic and acidic residues" evidence="1">
    <location>
        <begin position="45"/>
        <end position="75"/>
    </location>
</feature>